<dbReference type="AlphaFoldDB" id="A0A4W6BVX0"/>
<dbReference type="Proteomes" id="UP000314980">
    <property type="component" value="Unassembled WGS sequence"/>
</dbReference>
<dbReference type="GO" id="GO:0048487">
    <property type="term" value="F:beta-tubulin binding"/>
    <property type="evidence" value="ECO:0007669"/>
    <property type="project" value="InterPro"/>
</dbReference>
<accession>A0A4W6BVX0</accession>
<sequence>MASQRPPSGMGRPMSRSGSVVPGAGRPPTAVRPPPTAIRVATGMVPGTSGHPGMRGGIPVPTPGVLSAQIKVTDRPVTQQGLSGMKTGMKGPQRQILDKSYYLGLLRAEGLAAEIKDLQGQLADYNMEAIRAIEEEIRRERRVADEVVQSMPAAKQEKYFTMATANEDLLQVKEDNQEIASMERQLTEIRERTGQITEEIRQLEQDSEEAQGECQQKYKELKRKEEEIDRFLESFEESRAQEQEKMTQSQENIISLLEHCSRNMLRLRQVDTVTANELRNMQEVLVSKETEVVQSESTAKGLTTESRRLQQDLEKVQQLEGKITGELSTLKERVSTMESELHTYRDLDTLRRTAEEKKKVTQEDRVSLTQRRDSFKQLLEEMNQKYEASKTKLQENETHAQLANLERKWQHLEQNNFVMKEFIASKSQESDYASVAKNVFQQVAEYNKCLIDSLQNNRS</sequence>
<evidence type="ECO:0000313" key="4">
    <source>
        <dbReference type="Proteomes" id="UP000314980"/>
    </source>
</evidence>
<evidence type="ECO:0000313" key="3">
    <source>
        <dbReference type="Ensembl" id="ENSLCAP00010002528.1"/>
    </source>
</evidence>
<dbReference type="PANTHER" id="PTHR31432">
    <property type="entry name" value="INTRAFLAGELLAR TRANSPORT PROTEIN 74 HOMOLOG"/>
    <property type="match status" value="1"/>
</dbReference>
<dbReference type="GO" id="GO:0005929">
    <property type="term" value="C:cilium"/>
    <property type="evidence" value="ECO:0007669"/>
    <property type="project" value="TreeGrafter"/>
</dbReference>
<evidence type="ECO:0000256" key="2">
    <source>
        <dbReference type="SAM" id="MobiDB-lite"/>
    </source>
</evidence>
<dbReference type="PANTHER" id="PTHR31432:SF0">
    <property type="entry name" value="INTRAFLAGELLAR TRANSPORT PROTEIN 74 HOMOLOG"/>
    <property type="match status" value="1"/>
</dbReference>
<feature type="coiled-coil region" evidence="1">
    <location>
        <begin position="365"/>
        <end position="415"/>
    </location>
</feature>
<protein>
    <submittedName>
        <fullName evidence="3">Intraflagellar transport 74</fullName>
    </submittedName>
</protein>
<keyword evidence="1" id="KW-0175">Coiled coil</keyword>
<evidence type="ECO:0000256" key="1">
    <source>
        <dbReference type="SAM" id="Coils"/>
    </source>
</evidence>
<dbReference type="GO" id="GO:0030992">
    <property type="term" value="C:intraciliary transport particle B"/>
    <property type="evidence" value="ECO:0007669"/>
    <property type="project" value="InterPro"/>
</dbReference>
<dbReference type="GO" id="GO:0035735">
    <property type="term" value="P:intraciliary transport involved in cilium assembly"/>
    <property type="evidence" value="ECO:0007669"/>
    <property type="project" value="TreeGrafter"/>
</dbReference>
<keyword evidence="4" id="KW-1185">Reference proteome</keyword>
<reference evidence="3" key="3">
    <citation type="submission" date="2025-09" db="UniProtKB">
        <authorList>
            <consortium name="Ensembl"/>
        </authorList>
    </citation>
    <scope>IDENTIFICATION</scope>
</reference>
<proteinExistence type="predicted"/>
<feature type="region of interest" description="Disordered" evidence="2">
    <location>
        <begin position="1"/>
        <end position="37"/>
    </location>
</feature>
<dbReference type="SUPFAM" id="SSF57997">
    <property type="entry name" value="Tropomyosin"/>
    <property type="match status" value="1"/>
</dbReference>
<feature type="compositionally biased region" description="Low complexity" evidence="2">
    <location>
        <begin position="1"/>
        <end position="29"/>
    </location>
</feature>
<dbReference type="GeneTree" id="ENSGT00390000007109"/>
<reference evidence="4" key="1">
    <citation type="submission" date="2015-09" db="EMBL/GenBank/DDBJ databases">
        <authorList>
            <person name="Sai Rama Sridatta P."/>
        </authorList>
    </citation>
    <scope>NUCLEOTIDE SEQUENCE [LARGE SCALE GENOMIC DNA]</scope>
</reference>
<feature type="coiled-coil region" evidence="1">
    <location>
        <begin position="108"/>
        <end position="135"/>
    </location>
</feature>
<name>A0A4W6BVX0_LATCA</name>
<gene>
    <name evidence="3" type="primary">IFT74</name>
</gene>
<organism evidence="3 4">
    <name type="scientific">Lates calcarifer</name>
    <name type="common">Barramundi</name>
    <name type="synonym">Holocentrus calcarifer</name>
    <dbReference type="NCBI Taxonomy" id="8187"/>
    <lineage>
        <taxon>Eukaryota</taxon>
        <taxon>Metazoa</taxon>
        <taxon>Chordata</taxon>
        <taxon>Craniata</taxon>
        <taxon>Vertebrata</taxon>
        <taxon>Euteleostomi</taxon>
        <taxon>Actinopterygii</taxon>
        <taxon>Neopterygii</taxon>
        <taxon>Teleostei</taxon>
        <taxon>Neoteleostei</taxon>
        <taxon>Acanthomorphata</taxon>
        <taxon>Carangaria</taxon>
        <taxon>Carangaria incertae sedis</taxon>
        <taxon>Centropomidae</taxon>
        <taxon>Lates</taxon>
    </lineage>
</organism>
<reference evidence="3" key="2">
    <citation type="submission" date="2025-08" db="UniProtKB">
        <authorList>
            <consortium name="Ensembl"/>
        </authorList>
    </citation>
    <scope>IDENTIFICATION</scope>
</reference>
<feature type="coiled-coil region" evidence="1">
    <location>
        <begin position="172"/>
        <end position="252"/>
    </location>
</feature>
<dbReference type="Ensembl" id="ENSLCAT00010002616.1">
    <property type="protein sequence ID" value="ENSLCAP00010002528.1"/>
    <property type="gene ID" value="ENSLCAG00010001405.1"/>
</dbReference>
<dbReference type="InterPro" id="IPR029602">
    <property type="entry name" value="IFT74"/>
</dbReference>